<organism evidence="1 2">
    <name type="scientific">Pseudoalteromonas shioyasakiensis</name>
    <dbReference type="NCBI Taxonomy" id="1190813"/>
    <lineage>
        <taxon>Bacteria</taxon>
        <taxon>Pseudomonadati</taxon>
        <taxon>Pseudomonadota</taxon>
        <taxon>Gammaproteobacteria</taxon>
        <taxon>Alteromonadales</taxon>
        <taxon>Pseudoalteromonadaceae</taxon>
        <taxon>Pseudoalteromonas</taxon>
    </lineage>
</organism>
<evidence type="ECO:0000313" key="1">
    <source>
        <dbReference type="EMBL" id="MDI4671137.1"/>
    </source>
</evidence>
<dbReference type="EMBL" id="JAKUMG010000016">
    <property type="protein sequence ID" value="MDI4671137.1"/>
    <property type="molecule type" value="Genomic_DNA"/>
</dbReference>
<comment type="caution">
    <text evidence="1">The sequence shown here is derived from an EMBL/GenBank/DDBJ whole genome shotgun (WGS) entry which is preliminary data.</text>
</comment>
<gene>
    <name evidence="1" type="ORF">MKZ47_18890</name>
</gene>
<sequence length="63" mass="7127">MSNSVLKIVSILAVSTLVVTLPNPLFNSQDTQKLEQHLEISIEVSIEQMNKKVDHQIELKLNK</sequence>
<reference evidence="1 2" key="1">
    <citation type="submission" date="2022-02" db="EMBL/GenBank/DDBJ databases">
        <title>Genome analysis of Beneficial Microorganisms for Coral consortium from Pocillopora damicornis.</title>
        <authorList>
            <person name="Rosado P.M."/>
            <person name="Cardoso P.M."/>
            <person name="Rosado J.G."/>
            <person name="Schultz J."/>
            <person name="Rocha U."/>
            <person name="Costa T.K."/>
            <person name="Peixoto R.S."/>
        </authorList>
    </citation>
    <scope>NUCLEOTIDE SEQUENCE [LARGE SCALE GENOMIC DNA]</scope>
    <source>
        <strain evidence="1 2">BMC5</strain>
    </source>
</reference>
<name>A0ABT6U4S1_9GAMM</name>
<keyword evidence="2" id="KW-1185">Reference proteome</keyword>
<dbReference type="RefSeq" id="WP_175083228.1">
    <property type="nucleotide sequence ID" value="NZ_JAKUMG010000016.1"/>
</dbReference>
<proteinExistence type="predicted"/>
<accession>A0ABT6U4S1</accession>
<evidence type="ECO:0000313" key="2">
    <source>
        <dbReference type="Proteomes" id="UP001156974"/>
    </source>
</evidence>
<protein>
    <submittedName>
        <fullName evidence="1">Uncharacterized protein</fullName>
    </submittedName>
</protein>
<dbReference type="Proteomes" id="UP001156974">
    <property type="component" value="Unassembled WGS sequence"/>
</dbReference>